<dbReference type="InterPro" id="IPR006571">
    <property type="entry name" value="TLDc_dom"/>
</dbReference>
<reference evidence="2" key="1">
    <citation type="submission" date="2021-03" db="EMBL/GenBank/DDBJ databases">
        <authorList>
            <person name="Li Z."/>
            <person name="Yang C."/>
        </authorList>
    </citation>
    <scope>NUCLEOTIDE SEQUENCE</scope>
    <source>
        <strain evidence="2">Dzin_1.0</strain>
        <tissue evidence="2">Leaf</tissue>
    </source>
</reference>
<dbReference type="EMBL" id="JAGGNH010000007">
    <property type="protein sequence ID" value="KAJ0966947.1"/>
    <property type="molecule type" value="Genomic_DNA"/>
</dbReference>
<comment type="caution">
    <text evidence="2">The sequence shown here is derived from an EMBL/GenBank/DDBJ whole genome shotgun (WGS) entry which is preliminary data.</text>
</comment>
<gene>
    <name evidence="2" type="ORF">J5N97_023864</name>
</gene>
<reference evidence="2" key="2">
    <citation type="journal article" date="2022" name="Hortic Res">
        <title>The genome of Dioscorea zingiberensis sheds light on the biosynthesis, origin and evolution of the medicinally important diosgenin saponins.</title>
        <authorList>
            <person name="Li Y."/>
            <person name="Tan C."/>
            <person name="Li Z."/>
            <person name="Guo J."/>
            <person name="Li S."/>
            <person name="Chen X."/>
            <person name="Wang C."/>
            <person name="Dai X."/>
            <person name="Yang H."/>
            <person name="Song W."/>
            <person name="Hou L."/>
            <person name="Xu J."/>
            <person name="Tong Z."/>
            <person name="Xu A."/>
            <person name="Yuan X."/>
            <person name="Wang W."/>
            <person name="Yang Q."/>
            <person name="Chen L."/>
            <person name="Sun Z."/>
            <person name="Wang K."/>
            <person name="Pan B."/>
            <person name="Chen J."/>
            <person name="Bao Y."/>
            <person name="Liu F."/>
            <person name="Qi X."/>
            <person name="Gang D.R."/>
            <person name="Wen J."/>
            <person name="Li J."/>
        </authorList>
    </citation>
    <scope>NUCLEOTIDE SEQUENCE</scope>
    <source>
        <strain evidence="2">Dzin_1.0</strain>
    </source>
</reference>
<dbReference type="Pfam" id="PF07534">
    <property type="entry name" value="TLD"/>
    <property type="match status" value="1"/>
</dbReference>
<evidence type="ECO:0000313" key="2">
    <source>
        <dbReference type="EMBL" id="KAJ0966947.1"/>
    </source>
</evidence>
<name>A0A9D5H8E0_9LILI</name>
<organism evidence="2 3">
    <name type="scientific">Dioscorea zingiberensis</name>
    <dbReference type="NCBI Taxonomy" id="325984"/>
    <lineage>
        <taxon>Eukaryota</taxon>
        <taxon>Viridiplantae</taxon>
        <taxon>Streptophyta</taxon>
        <taxon>Embryophyta</taxon>
        <taxon>Tracheophyta</taxon>
        <taxon>Spermatophyta</taxon>
        <taxon>Magnoliopsida</taxon>
        <taxon>Liliopsida</taxon>
        <taxon>Dioscoreales</taxon>
        <taxon>Dioscoreaceae</taxon>
        <taxon>Dioscorea</taxon>
    </lineage>
</organism>
<dbReference type="AlphaFoldDB" id="A0A9D5H8E0"/>
<dbReference type="SMART" id="SM00584">
    <property type="entry name" value="TLDc"/>
    <property type="match status" value="1"/>
</dbReference>
<dbReference type="Proteomes" id="UP001085076">
    <property type="component" value="Miscellaneous, Linkage group lg07"/>
</dbReference>
<dbReference type="PANTHER" id="PTHR23354">
    <property type="entry name" value="NUCLEOLAR PROTEIN 7/ESTROGEN RECEPTOR COACTIVATOR-RELATED"/>
    <property type="match status" value="1"/>
</dbReference>
<accession>A0A9D5H8E0</accession>
<proteinExistence type="predicted"/>
<keyword evidence="3" id="KW-1185">Reference proteome</keyword>
<evidence type="ECO:0000259" key="1">
    <source>
        <dbReference type="SMART" id="SM00584"/>
    </source>
</evidence>
<sequence>MGASSSSESSSSEAHQQEETLAASTIPLPVLRAAFSNLSQPHHGLVHASSLQQAFSLPGSQTLPSDSSFSIPAHFSEILLQIGPSIADLFFSSSTDDAGVDWLGFLCGYNRCCARTPASSSLATLLRLYSAACSKAGIPPKLSFDPDDPNEGKIDGSLAASDVLVLLLVCWIMERSSKGSKGGETRKGVVLLPDVTHLVLSALVASGEVVDDEGIWNFDVAGSEKSVAAPKFCMWVLSTVPNLVHCFSQFVQERLRACASAEGDIDSAVTDNTTLGDNFDAYLLTCGRAWAISLTLRNTMSEELWVACFRGMGSEVPDNLLYRLSIHGKGLTRFWSNVEGYHGPLLILLSASSANTHEGSGAQKWIVGILTEQGFENRDTFYGSSGNLYAISPIFRVLSPSGKDKNFMYCHLHPSVKAYDPHPKPVGLAFGGTLGNERIHIDEDFAKITIRHHAVDKTYKSGSLVPNQGFLAVEASLLDAEVWGLGGKAVKDRQDEYKNREVLFSEQRRKVDLKTFANWEDSPEKMMMDMMGDPNRVQREDR</sequence>
<protein>
    <recommendedName>
        <fullName evidence="1">TLDc domain-containing protein</fullName>
    </recommendedName>
</protein>
<dbReference type="OrthoDB" id="289228at2759"/>
<evidence type="ECO:0000313" key="3">
    <source>
        <dbReference type="Proteomes" id="UP001085076"/>
    </source>
</evidence>
<feature type="domain" description="TLDc" evidence="1">
    <location>
        <begin position="293"/>
        <end position="486"/>
    </location>
</feature>
<dbReference type="PANTHER" id="PTHR23354:SF104">
    <property type="entry name" value="TLD-DOMAIN CONTAINING NUCLEOLAR PROTEIN"/>
    <property type="match status" value="1"/>
</dbReference>